<evidence type="ECO:0000313" key="1">
    <source>
        <dbReference type="EMBL" id="CAH2091153.1"/>
    </source>
</evidence>
<dbReference type="Proteomes" id="UP001153954">
    <property type="component" value="Unassembled WGS sequence"/>
</dbReference>
<name>A0AAU9TW03_EUPED</name>
<evidence type="ECO:0000313" key="2">
    <source>
        <dbReference type="Proteomes" id="UP001153954"/>
    </source>
</evidence>
<protein>
    <submittedName>
        <fullName evidence="1">Uncharacterized protein</fullName>
    </submittedName>
</protein>
<proteinExistence type="predicted"/>
<gene>
    <name evidence="1" type="ORF">EEDITHA_LOCUS7040</name>
</gene>
<comment type="caution">
    <text evidence="1">The sequence shown here is derived from an EMBL/GenBank/DDBJ whole genome shotgun (WGS) entry which is preliminary data.</text>
</comment>
<keyword evidence="2" id="KW-1185">Reference proteome</keyword>
<sequence>MIIKLKTVEKLFLRLPSIKTAANLATIIFNNGYVALLDVIAQLLGISIGEKLFNYCHDIDQKRIEDASVLSSKHAGGRLSAINSLQDEDMILLGAKELLYGRGIAE</sequence>
<dbReference type="EMBL" id="CAKOGL010000010">
    <property type="protein sequence ID" value="CAH2091153.1"/>
    <property type="molecule type" value="Genomic_DNA"/>
</dbReference>
<organism evidence="1 2">
    <name type="scientific">Euphydryas editha</name>
    <name type="common">Edith's checkerspot</name>
    <dbReference type="NCBI Taxonomy" id="104508"/>
    <lineage>
        <taxon>Eukaryota</taxon>
        <taxon>Metazoa</taxon>
        <taxon>Ecdysozoa</taxon>
        <taxon>Arthropoda</taxon>
        <taxon>Hexapoda</taxon>
        <taxon>Insecta</taxon>
        <taxon>Pterygota</taxon>
        <taxon>Neoptera</taxon>
        <taxon>Endopterygota</taxon>
        <taxon>Lepidoptera</taxon>
        <taxon>Glossata</taxon>
        <taxon>Ditrysia</taxon>
        <taxon>Papilionoidea</taxon>
        <taxon>Nymphalidae</taxon>
        <taxon>Nymphalinae</taxon>
        <taxon>Euphydryas</taxon>
    </lineage>
</organism>
<dbReference type="AlphaFoldDB" id="A0AAU9TW03"/>
<reference evidence="1" key="1">
    <citation type="submission" date="2022-03" db="EMBL/GenBank/DDBJ databases">
        <authorList>
            <person name="Tunstrom K."/>
        </authorList>
    </citation>
    <scope>NUCLEOTIDE SEQUENCE</scope>
</reference>
<accession>A0AAU9TW03</accession>